<reference evidence="3" key="1">
    <citation type="journal article" date="2019" name="Int. J. Syst. Evol. Microbiol.">
        <title>The Global Catalogue of Microorganisms (GCM) 10K type strain sequencing project: providing services to taxonomists for standard genome sequencing and annotation.</title>
        <authorList>
            <consortium name="The Broad Institute Genomics Platform"/>
            <consortium name="The Broad Institute Genome Sequencing Center for Infectious Disease"/>
            <person name="Wu L."/>
            <person name="Ma J."/>
        </authorList>
    </citation>
    <scope>NUCLEOTIDE SEQUENCE [LARGE SCALE GENOMIC DNA]</scope>
    <source>
        <strain evidence="3">CGMCC 1.12286</strain>
    </source>
</reference>
<accession>A0ABW4JQE1</accession>
<dbReference type="SUPFAM" id="SSF109854">
    <property type="entry name" value="DinB/YfiT-like putative metalloenzymes"/>
    <property type="match status" value="1"/>
</dbReference>
<dbReference type="EMBL" id="JBHUCX010000099">
    <property type="protein sequence ID" value="MFD1678030.1"/>
    <property type="molecule type" value="Genomic_DNA"/>
</dbReference>
<evidence type="ECO:0000313" key="3">
    <source>
        <dbReference type="Proteomes" id="UP001597079"/>
    </source>
</evidence>
<dbReference type="Pfam" id="PF12867">
    <property type="entry name" value="DinB_2"/>
    <property type="match status" value="1"/>
</dbReference>
<feature type="domain" description="DinB-like" evidence="1">
    <location>
        <begin position="15"/>
        <end position="168"/>
    </location>
</feature>
<comment type="caution">
    <text evidence="2">The sequence shown here is derived from an EMBL/GenBank/DDBJ whole genome shotgun (WGS) entry which is preliminary data.</text>
</comment>
<dbReference type="Proteomes" id="UP001597079">
    <property type="component" value="Unassembled WGS sequence"/>
</dbReference>
<protein>
    <submittedName>
        <fullName evidence="2">DinB family protein</fullName>
    </submittedName>
</protein>
<dbReference type="Gene3D" id="1.20.120.450">
    <property type="entry name" value="dinb family like domain"/>
    <property type="match status" value="1"/>
</dbReference>
<dbReference type="RefSeq" id="WP_377945978.1">
    <property type="nucleotide sequence ID" value="NZ_JBHUCX010000099.1"/>
</dbReference>
<gene>
    <name evidence="2" type="ORF">ACFSB2_25510</name>
</gene>
<proteinExistence type="predicted"/>
<evidence type="ECO:0000259" key="1">
    <source>
        <dbReference type="Pfam" id="PF12867"/>
    </source>
</evidence>
<dbReference type="InterPro" id="IPR024775">
    <property type="entry name" value="DinB-like"/>
</dbReference>
<name>A0ABW4JQE1_9BACL</name>
<keyword evidence="3" id="KW-1185">Reference proteome</keyword>
<evidence type="ECO:0000313" key="2">
    <source>
        <dbReference type="EMBL" id="MFD1678030.1"/>
    </source>
</evidence>
<dbReference type="InterPro" id="IPR034660">
    <property type="entry name" value="DinB/YfiT-like"/>
</dbReference>
<organism evidence="2 3">
    <name type="scientific">Alicyclobacillus fodiniaquatilis</name>
    <dbReference type="NCBI Taxonomy" id="1661150"/>
    <lineage>
        <taxon>Bacteria</taxon>
        <taxon>Bacillati</taxon>
        <taxon>Bacillota</taxon>
        <taxon>Bacilli</taxon>
        <taxon>Bacillales</taxon>
        <taxon>Alicyclobacillaceae</taxon>
        <taxon>Alicyclobacillus</taxon>
    </lineage>
</organism>
<sequence>MNTNEILLSVEAQTTSYLNELANLSMEQICRKPSADEWSLGQMLVHLMNSARFMHLRNVEVCKVASNPGVCVGGVKNDRGERAFREGSFPTVRIQVPPSPQYTPTQPERKEEIQAGMQDVIVRMRAVAPTLDEIPLENTVEHPGFGYLNGEEWFQLVEMHYRHHRHQLGRLHAFLSV</sequence>